<keyword evidence="4" id="KW-1185">Reference proteome</keyword>
<accession>A0A5C3QIN0</accession>
<gene>
    <name evidence="3" type="ORF">BDV98DRAFT_566364</name>
</gene>
<dbReference type="PANTHER" id="PTHR12083:SF9">
    <property type="entry name" value="BIFUNCTIONAL POLYNUCLEOTIDE PHOSPHATASE_KINASE"/>
    <property type="match status" value="1"/>
</dbReference>
<dbReference type="AlphaFoldDB" id="A0A5C3QIN0"/>
<feature type="compositionally biased region" description="Low complexity" evidence="1">
    <location>
        <begin position="176"/>
        <end position="186"/>
    </location>
</feature>
<evidence type="ECO:0000256" key="2">
    <source>
        <dbReference type="SAM" id="SignalP"/>
    </source>
</evidence>
<keyword evidence="2" id="KW-0732">Signal</keyword>
<evidence type="ECO:0000313" key="3">
    <source>
        <dbReference type="EMBL" id="TFL01893.1"/>
    </source>
</evidence>
<proteinExistence type="predicted"/>
<dbReference type="GO" id="GO:0006281">
    <property type="term" value="P:DNA repair"/>
    <property type="evidence" value="ECO:0007669"/>
    <property type="project" value="TreeGrafter"/>
</dbReference>
<dbReference type="OrthoDB" id="3512845at2759"/>
<feature type="region of interest" description="Disordered" evidence="1">
    <location>
        <begin position="176"/>
        <end position="253"/>
    </location>
</feature>
<dbReference type="Pfam" id="PF13671">
    <property type="entry name" value="AAA_33"/>
    <property type="match status" value="1"/>
</dbReference>
<feature type="non-terminal residue" evidence="3">
    <location>
        <position position="253"/>
    </location>
</feature>
<dbReference type="EMBL" id="ML178823">
    <property type="protein sequence ID" value="TFL01893.1"/>
    <property type="molecule type" value="Genomic_DNA"/>
</dbReference>
<evidence type="ECO:0000313" key="4">
    <source>
        <dbReference type="Proteomes" id="UP000305067"/>
    </source>
</evidence>
<dbReference type="InterPro" id="IPR027417">
    <property type="entry name" value="P-loop_NTPase"/>
</dbReference>
<dbReference type="Gene3D" id="3.40.50.300">
    <property type="entry name" value="P-loop containing nucleotide triphosphate hydrolases"/>
    <property type="match status" value="1"/>
</dbReference>
<dbReference type="Proteomes" id="UP000305067">
    <property type="component" value="Unassembled WGS sequence"/>
</dbReference>
<dbReference type="GO" id="GO:0003690">
    <property type="term" value="F:double-stranded DNA binding"/>
    <property type="evidence" value="ECO:0007669"/>
    <property type="project" value="TreeGrafter"/>
</dbReference>
<dbReference type="GO" id="GO:0046404">
    <property type="term" value="F:ATP-dependent polydeoxyribonucleotide 5'-hydroxyl-kinase activity"/>
    <property type="evidence" value="ECO:0007669"/>
    <property type="project" value="TreeGrafter"/>
</dbReference>
<dbReference type="SUPFAM" id="SSF52540">
    <property type="entry name" value="P-loop containing nucleoside triphosphate hydrolases"/>
    <property type="match status" value="1"/>
</dbReference>
<organism evidence="3 4">
    <name type="scientific">Pterulicium gracile</name>
    <dbReference type="NCBI Taxonomy" id="1884261"/>
    <lineage>
        <taxon>Eukaryota</taxon>
        <taxon>Fungi</taxon>
        <taxon>Dikarya</taxon>
        <taxon>Basidiomycota</taxon>
        <taxon>Agaricomycotina</taxon>
        <taxon>Agaricomycetes</taxon>
        <taxon>Agaricomycetidae</taxon>
        <taxon>Agaricales</taxon>
        <taxon>Pleurotineae</taxon>
        <taxon>Pterulaceae</taxon>
        <taxon>Pterulicium</taxon>
    </lineage>
</organism>
<reference evidence="3 4" key="1">
    <citation type="journal article" date="2019" name="Nat. Ecol. Evol.">
        <title>Megaphylogeny resolves global patterns of mushroom evolution.</title>
        <authorList>
            <person name="Varga T."/>
            <person name="Krizsan K."/>
            <person name="Foldi C."/>
            <person name="Dima B."/>
            <person name="Sanchez-Garcia M."/>
            <person name="Sanchez-Ramirez S."/>
            <person name="Szollosi G.J."/>
            <person name="Szarkandi J.G."/>
            <person name="Papp V."/>
            <person name="Albert L."/>
            <person name="Andreopoulos W."/>
            <person name="Angelini C."/>
            <person name="Antonin V."/>
            <person name="Barry K.W."/>
            <person name="Bougher N.L."/>
            <person name="Buchanan P."/>
            <person name="Buyck B."/>
            <person name="Bense V."/>
            <person name="Catcheside P."/>
            <person name="Chovatia M."/>
            <person name="Cooper J."/>
            <person name="Damon W."/>
            <person name="Desjardin D."/>
            <person name="Finy P."/>
            <person name="Geml J."/>
            <person name="Haridas S."/>
            <person name="Hughes K."/>
            <person name="Justo A."/>
            <person name="Karasinski D."/>
            <person name="Kautmanova I."/>
            <person name="Kiss B."/>
            <person name="Kocsube S."/>
            <person name="Kotiranta H."/>
            <person name="LaButti K.M."/>
            <person name="Lechner B.E."/>
            <person name="Liimatainen K."/>
            <person name="Lipzen A."/>
            <person name="Lukacs Z."/>
            <person name="Mihaltcheva S."/>
            <person name="Morgado L.N."/>
            <person name="Niskanen T."/>
            <person name="Noordeloos M.E."/>
            <person name="Ohm R.A."/>
            <person name="Ortiz-Santana B."/>
            <person name="Ovrebo C."/>
            <person name="Racz N."/>
            <person name="Riley R."/>
            <person name="Savchenko A."/>
            <person name="Shiryaev A."/>
            <person name="Soop K."/>
            <person name="Spirin V."/>
            <person name="Szebenyi C."/>
            <person name="Tomsovsky M."/>
            <person name="Tulloss R.E."/>
            <person name="Uehling J."/>
            <person name="Grigoriev I.V."/>
            <person name="Vagvolgyi C."/>
            <person name="Papp T."/>
            <person name="Martin F.M."/>
            <person name="Miettinen O."/>
            <person name="Hibbett D.S."/>
            <person name="Nagy L.G."/>
        </authorList>
    </citation>
    <scope>NUCLEOTIDE SEQUENCE [LARGE SCALE GENOMIC DNA]</scope>
    <source>
        <strain evidence="3 4">CBS 309.79</strain>
    </source>
</reference>
<dbReference type="GO" id="GO:0046403">
    <property type="term" value="F:polynucleotide 3'-phosphatase activity"/>
    <property type="evidence" value="ECO:0007669"/>
    <property type="project" value="TreeGrafter"/>
</dbReference>
<dbReference type="PANTHER" id="PTHR12083">
    <property type="entry name" value="BIFUNCTIONAL POLYNUCLEOTIDE PHOSPHATASE/KINASE"/>
    <property type="match status" value="1"/>
</dbReference>
<feature type="signal peptide" evidence="2">
    <location>
        <begin position="1"/>
        <end position="29"/>
    </location>
</feature>
<feature type="chain" id="PRO_5022668524" evidence="2">
    <location>
        <begin position="30"/>
        <end position="253"/>
    </location>
</feature>
<feature type="compositionally biased region" description="Basic and acidic residues" evidence="1">
    <location>
        <begin position="243"/>
        <end position="253"/>
    </location>
</feature>
<evidence type="ECO:0000256" key="1">
    <source>
        <dbReference type="SAM" id="MobiDB-lite"/>
    </source>
</evidence>
<sequence>MSWLASEHQQVVLILVGLIASGKSTFASALEQHYPDFWKRCNQDDLGGDRRRVEQLARESLSQGYSICIDRTNFNAGQRAYWISIAREFPNVDVWVIVFDTPYQVCQSRLQHRQSHPTIRSVEQGLAVLSRFANDYRPPQPREGYQRIVYLKPSDHPSSVYTFESLSEILRRVRTSSIPNSSRTSSGYQGRGPRHSALPTTGTVPSHSPRPTTMEYNRISSLYSWRQQGQAHSMGTGQSSSQQEEKRPSPSDV</sequence>
<dbReference type="STRING" id="1884261.A0A5C3QIN0"/>
<protein>
    <submittedName>
        <fullName evidence="3">AAA domain-containing protein</fullName>
    </submittedName>
</protein>
<feature type="compositionally biased region" description="Polar residues" evidence="1">
    <location>
        <begin position="198"/>
        <end position="242"/>
    </location>
</feature>
<name>A0A5C3QIN0_9AGAR</name>